<gene>
    <name evidence="1" type="ORF">BSTOLATCC_MIC59976</name>
</gene>
<dbReference type="AlphaFoldDB" id="A0AAU9K806"/>
<dbReference type="Proteomes" id="UP001162131">
    <property type="component" value="Unassembled WGS sequence"/>
</dbReference>
<accession>A0AAU9K806</accession>
<proteinExistence type="predicted"/>
<keyword evidence="2" id="KW-1185">Reference proteome</keyword>
<dbReference type="EMBL" id="CAJZBQ010000057">
    <property type="protein sequence ID" value="CAG9334127.1"/>
    <property type="molecule type" value="Genomic_DNA"/>
</dbReference>
<name>A0AAU9K806_9CILI</name>
<sequence>MTDTITTIARAQGIPIRASSGEIITDQLIEFAIHNAVIIESICLRFRLSLLQVSILIYEYKKLKEEQANQISQSEDHAYHENAINVQVNNDAEISELL</sequence>
<organism evidence="1 2">
    <name type="scientific">Blepharisma stoltei</name>
    <dbReference type="NCBI Taxonomy" id="1481888"/>
    <lineage>
        <taxon>Eukaryota</taxon>
        <taxon>Sar</taxon>
        <taxon>Alveolata</taxon>
        <taxon>Ciliophora</taxon>
        <taxon>Postciliodesmatophora</taxon>
        <taxon>Heterotrichea</taxon>
        <taxon>Heterotrichida</taxon>
        <taxon>Blepharismidae</taxon>
        <taxon>Blepharisma</taxon>
    </lineage>
</organism>
<reference evidence="1" key="1">
    <citation type="submission" date="2021-09" db="EMBL/GenBank/DDBJ databases">
        <authorList>
            <consortium name="AG Swart"/>
            <person name="Singh M."/>
            <person name="Singh A."/>
            <person name="Seah K."/>
            <person name="Emmerich C."/>
        </authorList>
    </citation>
    <scope>NUCLEOTIDE SEQUENCE</scope>
    <source>
        <strain evidence="1">ATCC30299</strain>
    </source>
</reference>
<comment type="caution">
    <text evidence="1">The sequence shown here is derived from an EMBL/GenBank/DDBJ whole genome shotgun (WGS) entry which is preliminary data.</text>
</comment>
<evidence type="ECO:0000313" key="2">
    <source>
        <dbReference type="Proteomes" id="UP001162131"/>
    </source>
</evidence>
<protein>
    <submittedName>
        <fullName evidence="1">Uncharacterized protein</fullName>
    </submittedName>
</protein>
<evidence type="ECO:0000313" key="1">
    <source>
        <dbReference type="EMBL" id="CAG9334127.1"/>
    </source>
</evidence>